<dbReference type="InterPro" id="IPR036663">
    <property type="entry name" value="Fumarylacetoacetase_C_sf"/>
</dbReference>
<evidence type="ECO:0008006" key="3">
    <source>
        <dbReference type="Google" id="ProtNLM"/>
    </source>
</evidence>
<dbReference type="Pfam" id="PF11010">
    <property type="entry name" value="DUF2848"/>
    <property type="match status" value="1"/>
</dbReference>
<dbReference type="EMBL" id="CP015243">
    <property type="protein sequence ID" value="ANF56465.1"/>
    <property type="molecule type" value="Genomic_DNA"/>
</dbReference>
<organism evidence="1 2">
    <name type="scientific">Halotalea alkalilenta</name>
    <dbReference type="NCBI Taxonomy" id="376489"/>
    <lineage>
        <taxon>Bacteria</taxon>
        <taxon>Pseudomonadati</taxon>
        <taxon>Pseudomonadota</taxon>
        <taxon>Gammaproteobacteria</taxon>
        <taxon>Oceanospirillales</taxon>
        <taxon>Halomonadaceae</taxon>
        <taxon>Halotalea</taxon>
    </lineage>
</organism>
<dbReference type="KEGG" id="haa:A5892_02435"/>
<gene>
    <name evidence="1" type="ORF">A5892_02435</name>
</gene>
<dbReference type="GO" id="GO:0003824">
    <property type="term" value="F:catalytic activity"/>
    <property type="evidence" value="ECO:0007669"/>
    <property type="project" value="InterPro"/>
</dbReference>
<proteinExistence type="predicted"/>
<keyword evidence="2" id="KW-1185">Reference proteome</keyword>
<dbReference type="AlphaFoldDB" id="A0A172YBT7"/>
<dbReference type="Proteomes" id="UP000077875">
    <property type="component" value="Chromosome"/>
</dbReference>
<evidence type="ECO:0000313" key="1">
    <source>
        <dbReference type="EMBL" id="ANF56465.1"/>
    </source>
</evidence>
<dbReference type="InterPro" id="IPR021269">
    <property type="entry name" value="DUF2848"/>
</dbReference>
<dbReference type="SUPFAM" id="SSF56529">
    <property type="entry name" value="FAH"/>
    <property type="match status" value="1"/>
</dbReference>
<reference evidence="1 2" key="1">
    <citation type="submission" date="2016-04" db="EMBL/GenBank/DDBJ databases">
        <title>Complete Genome Sequence of Halotalea alkalilenta IHB B 13600.</title>
        <authorList>
            <person name="Swarnkar M.K."/>
            <person name="Sharma A."/>
            <person name="Kaushal K."/>
            <person name="Soni R."/>
            <person name="Rana S."/>
            <person name="Singh A.K."/>
            <person name="Gulati A."/>
        </authorList>
    </citation>
    <scope>NUCLEOTIDE SEQUENCE [LARGE SCALE GENOMIC DNA]</scope>
    <source>
        <strain evidence="1 2">IHB B 13600</strain>
    </source>
</reference>
<accession>A0A172YBT7</accession>
<name>A0A172YBT7_9GAMM</name>
<dbReference type="STRING" id="376489.A5892_02435"/>
<dbReference type="RefSeq" id="WP_064121446.1">
    <property type="nucleotide sequence ID" value="NZ_CP015243.1"/>
</dbReference>
<sequence length="225" mass="24738">MPTLSFELTGHGPIQVAIDQLVIAGWAGRDQAAVEAHIAELAELGVPRPSQVPCFYRLAASLLSSDQRLQTPGRNSSGEAEVVLIQAPEGLLLGIGSDHTDRKVESYDVTVSKQLCAKPIGLELWRFEEVAPHWERLQLKCWRSRDGADELYQDGEVASLLDPRDLIQRLTGGERLPIGWAMFCGTQPVIGELGHGDAFEVALIDPVLGRELRHRYRVEALEVAS</sequence>
<protein>
    <recommendedName>
        <fullName evidence="3">DUF2848 domain-containing protein</fullName>
    </recommendedName>
</protein>
<dbReference type="Gene3D" id="3.90.850.10">
    <property type="entry name" value="Fumarylacetoacetase-like, C-terminal domain"/>
    <property type="match status" value="1"/>
</dbReference>
<evidence type="ECO:0000313" key="2">
    <source>
        <dbReference type="Proteomes" id="UP000077875"/>
    </source>
</evidence>